<name>A0A1I2C1T6_9BURK</name>
<dbReference type="OrthoDB" id="8586885at2"/>
<evidence type="ECO:0000313" key="3">
    <source>
        <dbReference type="Proteomes" id="UP000199119"/>
    </source>
</evidence>
<dbReference type="InterPro" id="IPR007024">
    <property type="entry name" value="BLUF_domain"/>
</dbReference>
<reference evidence="3" key="1">
    <citation type="submission" date="2016-10" db="EMBL/GenBank/DDBJ databases">
        <authorList>
            <person name="Varghese N."/>
            <person name="Submissions S."/>
        </authorList>
    </citation>
    <scope>NUCLEOTIDE SEQUENCE [LARGE SCALE GENOMIC DNA]</scope>
    <source>
        <strain evidence="3">DSM 27981</strain>
    </source>
</reference>
<dbReference type="SUPFAM" id="SSF54975">
    <property type="entry name" value="Acylphosphatase/BLUF domain-like"/>
    <property type="match status" value="1"/>
</dbReference>
<dbReference type="Pfam" id="PF04940">
    <property type="entry name" value="BLUF"/>
    <property type="match status" value="1"/>
</dbReference>
<dbReference type="GO" id="GO:0071949">
    <property type="term" value="F:FAD binding"/>
    <property type="evidence" value="ECO:0007669"/>
    <property type="project" value="InterPro"/>
</dbReference>
<dbReference type="EMBL" id="FONX01000003">
    <property type="protein sequence ID" value="SFE62088.1"/>
    <property type="molecule type" value="Genomic_DNA"/>
</dbReference>
<dbReference type="RefSeq" id="WP_092938745.1">
    <property type="nucleotide sequence ID" value="NZ_FONX01000003.1"/>
</dbReference>
<gene>
    <name evidence="2" type="ORF">SAMN04489711_103321</name>
</gene>
<feature type="domain" description="BLUF" evidence="1">
    <location>
        <begin position="8"/>
        <end position="99"/>
    </location>
</feature>
<proteinExistence type="predicted"/>
<organism evidence="2 3">
    <name type="scientific">Paracidovorax wautersii</name>
    <dbReference type="NCBI Taxonomy" id="1177982"/>
    <lineage>
        <taxon>Bacteria</taxon>
        <taxon>Pseudomonadati</taxon>
        <taxon>Pseudomonadota</taxon>
        <taxon>Betaproteobacteria</taxon>
        <taxon>Burkholderiales</taxon>
        <taxon>Comamonadaceae</taxon>
        <taxon>Paracidovorax</taxon>
    </lineage>
</organism>
<dbReference type="Gene3D" id="3.30.70.100">
    <property type="match status" value="1"/>
</dbReference>
<evidence type="ECO:0000259" key="1">
    <source>
        <dbReference type="PROSITE" id="PS50925"/>
    </source>
</evidence>
<sequence>MSHSSQPLYEILYTSLFSQDQPLSAIASIASHARRENLRRGITGLLVFDGQRFGQQLEGPEDEVRALLQRIRDDPRHLYVEVLHDGPITLRRFRNFSLAFSTLEDATALERLQSLRGLTALRAFSDLPVELE</sequence>
<keyword evidence="3" id="KW-1185">Reference proteome</keyword>
<accession>A0A1I2C1T6</accession>
<dbReference type="AlphaFoldDB" id="A0A1I2C1T6"/>
<dbReference type="STRING" id="1177982.SAMN04489711_103321"/>
<dbReference type="GO" id="GO:0009882">
    <property type="term" value="F:blue light photoreceptor activity"/>
    <property type="evidence" value="ECO:0007669"/>
    <property type="project" value="InterPro"/>
</dbReference>
<protein>
    <submittedName>
        <fullName evidence="2">Sensors of blue-light using FAD</fullName>
    </submittedName>
</protein>
<dbReference type="SMART" id="SM01034">
    <property type="entry name" value="BLUF"/>
    <property type="match status" value="1"/>
</dbReference>
<evidence type="ECO:0000313" key="2">
    <source>
        <dbReference type="EMBL" id="SFE62088.1"/>
    </source>
</evidence>
<dbReference type="Proteomes" id="UP000199119">
    <property type="component" value="Unassembled WGS sequence"/>
</dbReference>
<dbReference type="InterPro" id="IPR036046">
    <property type="entry name" value="Acylphosphatase-like_dom_sf"/>
</dbReference>
<dbReference type="PROSITE" id="PS50925">
    <property type="entry name" value="BLUF"/>
    <property type="match status" value="1"/>
</dbReference>